<comment type="caution">
    <text evidence="1">The sequence shown here is derived from an EMBL/GenBank/DDBJ whole genome shotgun (WGS) entry which is preliminary data.</text>
</comment>
<dbReference type="AlphaFoldDB" id="A0A2N5HSZ7"/>
<reference evidence="1 2" key="1">
    <citation type="submission" date="2017-11" db="EMBL/GenBank/DDBJ databases">
        <title>Comparitive Functional Genomics of Dry Heat Resistant strains isolated from the Viking Spacecraft.</title>
        <authorList>
            <person name="Seuylemezian A."/>
            <person name="Cooper K."/>
            <person name="Vaishampayan P."/>
        </authorList>
    </citation>
    <scope>NUCLEOTIDE SEQUENCE [LARGE SCALE GENOMIC DNA]</scope>
    <source>
        <strain evidence="1 2">V32-6</strain>
    </source>
</reference>
<dbReference type="Gene3D" id="3.10.490.10">
    <property type="entry name" value="Gamma-glutamyl cyclotransferase-like"/>
    <property type="match status" value="1"/>
</dbReference>
<keyword evidence="2" id="KW-1185">Reference proteome</keyword>
<accession>A0A2N5HSZ7</accession>
<dbReference type="Proteomes" id="UP000234950">
    <property type="component" value="Unassembled WGS sequence"/>
</dbReference>
<sequence length="208" mass="24140">MIMNESFVWYASYGSNINTDRFLCYIKGGKPEGSSKVETGCKDPSLPIDSLTFILKYPLYFAKEAAKWESQGVAFIGLNEEPGCVTYSKKYLITAEQFIDVVRQENNGIEINFDLNEVIKYGTKVFRPNAWYGNIVYLGEEKGYPIFTFTAPWDMNEIEWKKPSHPYLKTIIKGLKEDYTNKEIYHYFQSKQGIKGKYTDDELRNLIF</sequence>
<organism evidence="1 2">
    <name type="scientific">Neobacillus cucumis</name>
    <dbReference type="NCBI Taxonomy" id="1740721"/>
    <lineage>
        <taxon>Bacteria</taxon>
        <taxon>Bacillati</taxon>
        <taxon>Bacillota</taxon>
        <taxon>Bacilli</taxon>
        <taxon>Bacillales</taxon>
        <taxon>Bacillaceae</taxon>
        <taxon>Neobacillus</taxon>
    </lineage>
</organism>
<name>A0A2N5HSZ7_9BACI</name>
<gene>
    <name evidence="1" type="ORF">CVD27_03775</name>
</gene>
<evidence type="ECO:0000313" key="2">
    <source>
        <dbReference type="Proteomes" id="UP000234950"/>
    </source>
</evidence>
<evidence type="ECO:0008006" key="3">
    <source>
        <dbReference type="Google" id="ProtNLM"/>
    </source>
</evidence>
<dbReference type="EMBL" id="PGVE01000017">
    <property type="protein sequence ID" value="PLS08640.1"/>
    <property type="molecule type" value="Genomic_DNA"/>
</dbReference>
<proteinExistence type="predicted"/>
<evidence type="ECO:0000313" key="1">
    <source>
        <dbReference type="EMBL" id="PLS08640.1"/>
    </source>
</evidence>
<protein>
    <recommendedName>
        <fullName evidence="3">Histone deacetylase</fullName>
    </recommendedName>
</protein>
<dbReference type="OrthoDB" id="8538589at2"/>